<reference evidence="1 2" key="1">
    <citation type="submission" date="2023-04" db="EMBL/GenBank/DDBJ databases">
        <title>Tenacibaculum tangerinum sp. nov., isolated from sea tidal flat of South Korea.</title>
        <authorList>
            <person name="Lee S.H."/>
            <person name="Kim J.-J."/>
        </authorList>
    </citation>
    <scope>NUCLEOTIDE SEQUENCE [LARGE SCALE GENOMIC DNA]</scope>
    <source>
        <strain evidence="1 2">GRR-S3-23</strain>
    </source>
</reference>
<dbReference type="SUPFAM" id="SSF100950">
    <property type="entry name" value="NagB/RpiA/CoA transferase-like"/>
    <property type="match status" value="1"/>
</dbReference>
<dbReference type="RefSeq" id="WP_279652610.1">
    <property type="nucleotide sequence ID" value="NZ_CP122539.1"/>
</dbReference>
<evidence type="ECO:0000313" key="2">
    <source>
        <dbReference type="Proteomes" id="UP001232001"/>
    </source>
</evidence>
<protein>
    <recommendedName>
        <fullName evidence="3">LUD domain-containing protein</fullName>
    </recommendedName>
</protein>
<organism evidence="1 2">
    <name type="scientific">Tenacibaculum tangerinum</name>
    <dbReference type="NCBI Taxonomy" id="3038772"/>
    <lineage>
        <taxon>Bacteria</taxon>
        <taxon>Pseudomonadati</taxon>
        <taxon>Bacteroidota</taxon>
        <taxon>Flavobacteriia</taxon>
        <taxon>Flavobacteriales</taxon>
        <taxon>Flavobacteriaceae</taxon>
        <taxon>Tenacibaculum</taxon>
    </lineage>
</organism>
<name>A0ABY8L5T1_9FLAO</name>
<dbReference type="EMBL" id="CP122539">
    <property type="protein sequence ID" value="WGH76750.1"/>
    <property type="molecule type" value="Genomic_DNA"/>
</dbReference>
<dbReference type="InterPro" id="IPR037171">
    <property type="entry name" value="NagB/RpiA_transferase-like"/>
</dbReference>
<sequence>MNFFKKLFKTYQESSKEKKTNEQEVNLSLDDSFVHHFINKGGKFLYCTSMSEVSNNLKKILQENHWNKVTCTDFDLLKITKENNISVQSHFSTSTPFFTSCEHLIADKGDILFSSNQLGSLKLASVSKHFIVYATTSQFVKNTSEGLTGIKTHFSGNIPTNISSVKNYNFEVEDDNFLSYGNNNTKDLYLLLFEDL</sequence>
<dbReference type="Proteomes" id="UP001232001">
    <property type="component" value="Chromosome"/>
</dbReference>
<accession>A0ABY8L5T1</accession>
<evidence type="ECO:0000313" key="1">
    <source>
        <dbReference type="EMBL" id="WGH76750.1"/>
    </source>
</evidence>
<proteinExistence type="predicted"/>
<keyword evidence="2" id="KW-1185">Reference proteome</keyword>
<evidence type="ECO:0008006" key="3">
    <source>
        <dbReference type="Google" id="ProtNLM"/>
    </source>
</evidence>
<gene>
    <name evidence="1" type="ORF">P8625_06235</name>
</gene>